<dbReference type="KEGG" id="cci:CC1G_00365"/>
<accession>A8NXP6</accession>
<dbReference type="Proteomes" id="UP000001861">
    <property type="component" value="Unassembled WGS sequence"/>
</dbReference>
<evidence type="ECO:0000256" key="1">
    <source>
        <dbReference type="SAM" id="MobiDB-lite"/>
    </source>
</evidence>
<keyword evidence="3" id="KW-1185">Reference proteome</keyword>
<reference evidence="2 3" key="1">
    <citation type="journal article" date="2010" name="Proc. Natl. Acad. Sci. U.S.A.">
        <title>Insights into evolution of multicellular fungi from the assembled chromosomes of the mushroom Coprinopsis cinerea (Coprinus cinereus).</title>
        <authorList>
            <person name="Stajich J.E."/>
            <person name="Wilke S.K."/>
            <person name="Ahren D."/>
            <person name="Au C.H."/>
            <person name="Birren B.W."/>
            <person name="Borodovsky M."/>
            <person name="Burns C."/>
            <person name="Canback B."/>
            <person name="Casselton L.A."/>
            <person name="Cheng C.K."/>
            <person name="Deng J."/>
            <person name="Dietrich F.S."/>
            <person name="Fargo D.C."/>
            <person name="Farman M.L."/>
            <person name="Gathman A.C."/>
            <person name="Goldberg J."/>
            <person name="Guigo R."/>
            <person name="Hoegger P.J."/>
            <person name="Hooker J.B."/>
            <person name="Huggins A."/>
            <person name="James T.Y."/>
            <person name="Kamada T."/>
            <person name="Kilaru S."/>
            <person name="Kodira C."/>
            <person name="Kues U."/>
            <person name="Kupfer D."/>
            <person name="Kwan H.S."/>
            <person name="Lomsadze A."/>
            <person name="Li W."/>
            <person name="Lilly W.W."/>
            <person name="Ma L.J."/>
            <person name="Mackey A.J."/>
            <person name="Manning G."/>
            <person name="Martin F."/>
            <person name="Muraguchi H."/>
            <person name="Natvig D.O."/>
            <person name="Palmerini H."/>
            <person name="Ramesh M.A."/>
            <person name="Rehmeyer C.J."/>
            <person name="Roe B.A."/>
            <person name="Shenoy N."/>
            <person name="Stanke M."/>
            <person name="Ter-Hovhannisyan V."/>
            <person name="Tunlid A."/>
            <person name="Velagapudi R."/>
            <person name="Vision T.J."/>
            <person name="Zeng Q."/>
            <person name="Zolan M.E."/>
            <person name="Pukkila P.J."/>
        </authorList>
    </citation>
    <scope>NUCLEOTIDE SEQUENCE [LARGE SCALE GENOMIC DNA]</scope>
    <source>
        <strain evidence="3">Okayama-7 / 130 / ATCC MYA-4618 / FGSC 9003</strain>
    </source>
</reference>
<proteinExistence type="predicted"/>
<feature type="compositionally biased region" description="Low complexity" evidence="1">
    <location>
        <begin position="77"/>
        <end position="96"/>
    </location>
</feature>
<sequence length="411" mass="45070">MSKAMGLAGKIYKSHSTPAQIRDLNDFTLQDCGITDSSDRKQVLAAFRKAGFTPIPVKPKRGTASKRARDSDGAEDSSPSTTSPSKSAGKSFSSGSPAVDAIVSDQSAVDLLMLPSSKITPPKRKRTKIVKNEFLPDGPQEEGSTLGSLEFNEVSDEAVLSSKFVVINRAPVMTAWAMVVAETMNFKREEALSIASVYTEMNAISRGVSIGLYKSGKDRGMEVSRSGSQPFVELMGRRYHYTMPRTTSLTEFSNRPLYQTQEGQWRALSNNSPVPPMTAFGYICRSFRQTTPFVIGAMKLLASSYSSKSLNRCGYSLYCDFRPDAEQWGKRSQLSCSKILSLRNEATVESSTPTAPEVVHATAASIDETQLAREQSSRPLTLEEFEAALDEDHTFDHVDLDYSRSGPRSQV</sequence>
<dbReference type="HOGENOM" id="CLU_046576_1_0_1"/>
<comment type="caution">
    <text evidence="2">The sequence shown here is derived from an EMBL/GenBank/DDBJ whole genome shotgun (WGS) entry which is preliminary data.</text>
</comment>
<dbReference type="eggNOG" id="ENOG502S1K0">
    <property type="taxonomic scope" value="Eukaryota"/>
</dbReference>
<gene>
    <name evidence="2" type="ORF">CC1G_00365</name>
</gene>
<protein>
    <submittedName>
        <fullName evidence="2">Uncharacterized protein</fullName>
    </submittedName>
</protein>
<name>A8NXP6_COPC7</name>
<organism evidence="2 3">
    <name type="scientific">Coprinopsis cinerea (strain Okayama-7 / 130 / ATCC MYA-4618 / FGSC 9003)</name>
    <name type="common">Inky cap fungus</name>
    <name type="synonym">Hormographiella aspergillata</name>
    <dbReference type="NCBI Taxonomy" id="240176"/>
    <lineage>
        <taxon>Eukaryota</taxon>
        <taxon>Fungi</taxon>
        <taxon>Dikarya</taxon>
        <taxon>Basidiomycota</taxon>
        <taxon>Agaricomycotina</taxon>
        <taxon>Agaricomycetes</taxon>
        <taxon>Agaricomycetidae</taxon>
        <taxon>Agaricales</taxon>
        <taxon>Agaricineae</taxon>
        <taxon>Psathyrellaceae</taxon>
        <taxon>Coprinopsis</taxon>
    </lineage>
</organism>
<dbReference type="GeneID" id="6013785"/>
<dbReference type="OrthoDB" id="514070at2759"/>
<feature type="region of interest" description="Disordered" evidence="1">
    <location>
        <begin position="54"/>
        <end position="96"/>
    </location>
</feature>
<dbReference type="VEuPathDB" id="FungiDB:CC1G_00365"/>
<dbReference type="OMA" id="IMMAWAF"/>
<evidence type="ECO:0000313" key="3">
    <source>
        <dbReference type="Proteomes" id="UP000001861"/>
    </source>
</evidence>
<dbReference type="RefSeq" id="XP_001837229.2">
    <property type="nucleotide sequence ID" value="XM_001837177.2"/>
</dbReference>
<evidence type="ECO:0000313" key="2">
    <source>
        <dbReference type="EMBL" id="EAU84846.2"/>
    </source>
</evidence>
<dbReference type="EMBL" id="AACS02000005">
    <property type="protein sequence ID" value="EAU84846.2"/>
    <property type="molecule type" value="Genomic_DNA"/>
</dbReference>
<dbReference type="AlphaFoldDB" id="A8NXP6"/>
<dbReference type="InParanoid" id="A8NXP6"/>